<keyword evidence="5 7" id="KW-1133">Transmembrane helix</keyword>
<dbReference type="NCBIfam" id="TIGR00711">
    <property type="entry name" value="efflux_EmrB"/>
    <property type="match status" value="1"/>
</dbReference>
<evidence type="ECO:0000256" key="7">
    <source>
        <dbReference type="SAM" id="Phobius"/>
    </source>
</evidence>
<dbReference type="GO" id="GO:0005886">
    <property type="term" value="C:plasma membrane"/>
    <property type="evidence" value="ECO:0007669"/>
    <property type="project" value="UniProtKB-SubCell"/>
</dbReference>
<feature type="domain" description="Major facilitator superfamily (MFS) profile" evidence="8">
    <location>
        <begin position="21"/>
        <end position="451"/>
    </location>
</feature>
<feature type="transmembrane region" description="Helical" evidence="7">
    <location>
        <begin position="306"/>
        <end position="324"/>
    </location>
</feature>
<keyword evidence="4 7" id="KW-0812">Transmembrane</keyword>
<dbReference type="GO" id="GO:0022857">
    <property type="term" value="F:transmembrane transporter activity"/>
    <property type="evidence" value="ECO:0007669"/>
    <property type="project" value="InterPro"/>
</dbReference>
<dbReference type="Gene3D" id="1.20.1720.10">
    <property type="entry name" value="Multidrug resistance protein D"/>
    <property type="match status" value="1"/>
</dbReference>
<dbReference type="PANTHER" id="PTHR42718">
    <property type="entry name" value="MAJOR FACILITATOR SUPERFAMILY MULTIDRUG TRANSPORTER MFSC"/>
    <property type="match status" value="1"/>
</dbReference>
<feature type="transmembrane region" description="Helical" evidence="7">
    <location>
        <begin position="87"/>
        <end position="105"/>
    </location>
</feature>
<evidence type="ECO:0000256" key="6">
    <source>
        <dbReference type="ARBA" id="ARBA00023136"/>
    </source>
</evidence>
<dbReference type="SUPFAM" id="SSF103473">
    <property type="entry name" value="MFS general substrate transporter"/>
    <property type="match status" value="1"/>
</dbReference>
<sequence length="525" mass="55021">MSGTRTTDITDPRARTTQLTAFGVICVVELLICLDMTVVGVALPQIGIELEAGLSGLQWVVDAYTLTFAGLLLAFGNLGDRYGRRRFLLIGLAGLGPMSIIGALADSLSQVILSRALMGVFAAALLPATLAVITNLFPKPTERAAAIGVWSSIAGVGVAIGPVSGGWLLEHFSWHSVFWLNVPVAVLAFVAVAVFVPESRARAVGALDVPGVVLSIAGVSLLVFVLIEAPRFGWLSAVTIGGAVVSALLLVAFVFRQLRTESPILNVRLFRMKPFAWPALSIAVAYFSLFGFLFLITQYFQGVREYSPLAFGIATLPFAAALAVSSPTATLVAQRIGTMPVIVTGLILIGGGLLVSARVEIDSSYLTVILPAMILLAVGIAVIQGPATESIMASLPLDEAGAGAAVNDTTREIGGTLGIAVLGSVVASYYAATVRPIVDAIPSAIMTDTEKDYANSSVLSVIELQKAELPSIFEPQRQQLVLDMKEAALRGAEVAAYIASGAVFLCAAVVLVMFPRSYRTAKSAE</sequence>
<dbReference type="InterPro" id="IPR036259">
    <property type="entry name" value="MFS_trans_sf"/>
</dbReference>
<protein>
    <submittedName>
        <fullName evidence="9">MFS transporter</fullName>
    </submittedName>
</protein>
<reference evidence="9" key="2">
    <citation type="submission" date="2020-09" db="EMBL/GenBank/DDBJ databases">
        <authorList>
            <person name="Sun Q."/>
            <person name="Sedlacek I."/>
        </authorList>
    </citation>
    <scope>NUCLEOTIDE SEQUENCE</scope>
    <source>
        <strain evidence="9">CCM 7905</strain>
    </source>
</reference>
<feature type="transmembrane region" description="Helical" evidence="7">
    <location>
        <begin position="56"/>
        <end position="75"/>
    </location>
</feature>
<feature type="transmembrane region" description="Helical" evidence="7">
    <location>
        <begin position="21"/>
        <end position="44"/>
    </location>
</feature>
<evidence type="ECO:0000259" key="8">
    <source>
        <dbReference type="PROSITE" id="PS50850"/>
    </source>
</evidence>
<gene>
    <name evidence="9" type="ORF">GCM10007304_17270</name>
</gene>
<evidence type="ECO:0000256" key="4">
    <source>
        <dbReference type="ARBA" id="ARBA00022692"/>
    </source>
</evidence>
<dbReference type="RefSeq" id="WP_188544400.1">
    <property type="nucleotide sequence ID" value="NZ_BMCU01000002.1"/>
</dbReference>
<feature type="transmembrane region" description="Helical" evidence="7">
    <location>
        <begin position="144"/>
        <end position="165"/>
    </location>
</feature>
<organism evidence="9 10">
    <name type="scientific">Rhodococcoides trifolii</name>
    <dbReference type="NCBI Taxonomy" id="908250"/>
    <lineage>
        <taxon>Bacteria</taxon>
        <taxon>Bacillati</taxon>
        <taxon>Actinomycetota</taxon>
        <taxon>Actinomycetes</taxon>
        <taxon>Mycobacteriales</taxon>
        <taxon>Nocardiaceae</taxon>
        <taxon>Rhodococcoides</taxon>
    </lineage>
</organism>
<dbReference type="PANTHER" id="PTHR42718:SF42">
    <property type="entry name" value="EXPORT PROTEIN"/>
    <property type="match status" value="1"/>
</dbReference>
<dbReference type="Pfam" id="PF07690">
    <property type="entry name" value="MFS_1"/>
    <property type="match status" value="1"/>
</dbReference>
<evidence type="ECO:0000313" key="10">
    <source>
        <dbReference type="Proteomes" id="UP000654257"/>
    </source>
</evidence>
<keyword evidence="10" id="KW-1185">Reference proteome</keyword>
<dbReference type="InterPro" id="IPR004638">
    <property type="entry name" value="EmrB-like"/>
</dbReference>
<feature type="transmembrane region" description="Helical" evidence="7">
    <location>
        <begin position="203"/>
        <end position="227"/>
    </location>
</feature>
<dbReference type="CDD" id="cd17321">
    <property type="entry name" value="MFS_MMR_MDR_like"/>
    <property type="match status" value="1"/>
</dbReference>
<name>A0A917D0D2_9NOCA</name>
<feature type="transmembrane region" description="Helical" evidence="7">
    <location>
        <begin position="336"/>
        <end position="357"/>
    </location>
</feature>
<feature type="transmembrane region" description="Helical" evidence="7">
    <location>
        <begin position="275"/>
        <end position="300"/>
    </location>
</feature>
<dbReference type="PRINTS" id="PR01036">
    <property type="entry name" value="TCRTETB"/>
</dbReference>
<dbReference type="InterPro" id="IPR011701">
    <property type="entry name" value="MFS"/>
</dbReference>
<evidence type="ECO:0000256" key="2">
    <source>
        <dbReference type="ARBA" id="ARBA00022448"/>
    </source>
</evidence>
<comment type="caution">
    <text evidence="9">The sequence shown here is derived from an EMBL/GenBank/DDBJ whole genome shotgun (WGS) entry which is preliminary data.</text>
</comment>
<evidence type="ECO:0000256" key="1">
    <source>
        <dbReference type="ARBA" id="ARBA00004651"/>
    </source>
</evidence>
<dbReference type="PROSITE" id="PS50850">
    <property type="entry name" value="MFS"/>
    <property type="match status" value="1"/>
</dbReference>
<evidence type="ECO:0000256" key="5">
    <source>
        <dbReference type="ARBA" id="ARBA00022989"/>
    </source>
</evidence>
<proteinExistence type="predicted"/>
<feature type="transmembrane region" description="Helical" evidence="7">
    <location>
        <begin position="494"/>
        <end position="514"/>
    </location>
</feature>
<dbReference type="InterPro" id="IPR020846">
    <property type="entry name" value="MFS_dom"/>
</dbReference>
<evidence type="ECO:0000313" key="9">
    <source>
        <dbReference type="EMBL" id="GGG03715.1"/>
    </source>
</evidence>
<reference evidence="9" key="1">
    <citation type="journal article" date="2014" name="Int. J. Syst. Evol. Microbiol.">
        <title>Complete genome sequence of Corynebacterium casei LMG S-19264T (=DSM 44701T), isolated from a smear-ripened cheese.</title>
        <authorList>
            <consortium name="US DOE Joint Genome Institute (JGI-PGF)"/>
            <person name="Walter F."/>
            <person name="Albersmeier A."/>
            <person name="Kalinowski J."/>
            <person name="Ruckert C."/>
        </authorList>
    </citation>
    <scope>NUCLEOTIDE SEQUENCE</scope>
    <source>
        <strain evidence="9">CCM 7905</strain>
    </source>
</reference>
<keyword evidence="2" id="KW-0813">Transport</keyword>
<keyword evidence="6 7" id="KW-0472">Membrane</keyword>
<dbReference type="Proteomes" id="UP000654257">
    <property type="component" value="Unassembled WGS sequence"/>
</dbReference>
<feature type="transmembrane region" description="Helical" evidence="7">
    <location>
        <begin position="117"/>
        <end position="137"/>
    </location>
</feature>
<dbReference type="Gene3D" id="1.20.1250.20">
    <property type="entry name" value="MFS general substrate transporter like domains"/>
    <property type="match status" value="1"/>
</dbReference>
<feature type="transmembrane region" description="Helical" evidence="7">
    <location>
        <begin position="233"/>
        <end position="255"/>
    </location>
</feature>
<feature type="transmembrane region" description="Helical" evidence="7">
    <location>
        <begin position="177"/>
        <end position="196"/>
    </location>
</feature>
<comment type="subcellular location">
    <subcellularLocation>
        <location evidence="1">Cell membrane</location>
        <topology evidence="1">Multi-pass membrane protein</topology>
    </subcellularLocation>
</comment>
<keyword evidence="3" id="KW-1003">Cell membrane</keyword>
<dbReference type="EMBL" id="BMCU01000002">
    <property type="protein sequence ID" value="GGG03715.1"/>
    <property type="molecule type" value="Genomic_DNA"/>
</dbReference>
<accession>A0A917D0D2</accession>
<dbReference type="AlphaFoldDB" id="A0A917D0D2"/>
<evidence type="ECO:0000256" key="3">
    <source>
        <dbReference type="ARBA" id="ARBA00022475"/>
    </source>
</evidence>
<feature type="transmembrane region" description="Helical" evidence="7">
    <location>
        <begin position="363"/>
        <end position="383"/>
    </location>
</feature>